<name>A0A4S8KXV0_DENBC</name>
<protein>
    <submittedName>
        <fullName evidence="1">Uncharacterized protein</fullName>
    </submittedName>
</protein>
<gene>
    <name evidence="1" type="ORF">K435DRAFT_844956</name>
</gene>
<organism evidence="1 2">
    <name type="scientific">Dendrothele bispora (strain CBS 962.96)</name>
    <dbReference type="NCBI Taxonomy" id="1314807"/>
    <lineage>
        <taxon>Eukaryota</taxon>
        <taxon>Fungi</taxon>
        <taxon>Dikarya</taxon>
        <taxon>Basidiomycota</taxon>
        <taxon>Agaricomycotina</taxon>
        <taxon>Agaricomycetes</taxon>
        <taxon>Agaricomycetidae</taxon>
        <taxon>Agaricales</taxon>
        <taxon>Agaricales incertae sedis</taxon>
        <taxon>Dendrothele</taxon>
    </lineage>
</organism>
<reference evidence="1 2" key="1">
    <citation type="journal article" date="2019" name="Nat. Ecol. Evol.">
        <title>Megaphylogeny resolves global patterns of mushroom evolution.</title>
        <authorList>
            <person name="Varga T."/>
            <person name="Krizsan K."/>
            <person name="Foldi C."/>
            <person name="Dima B."/>
            <person name="Sanchez-Garcia M."/>
            <person name="Sanchez-Ramirez S."/>
            <person name="Szollosi G.J."/>
            <person name="Szarkandi J.G."/>
            <person name="Papp V."/>
            <person name="Albert L."/>
            <person name="Andreopoulos W."/>
            <person name="Angelini C."/>
            <person name="Antonin V."/>
            <person name="Barry K.W."/>
            <person name="Bougher N.L."/>
            <person name="Buchanan P."/>
            <person name="Buyck B."/>
            <person name="Bense V."/>
            <person name="Catcheside P."/>
            <person name="Chovatia M."/>
            <person name="Cooper J."/>
            <person name="Damon W."/>
            <person name="Desjardin D."/>
            <person name="Finy P."/>
            <person name="Geml J."/>
            <person name="Haridas S."/>
            <person name="Hughes K."/>
            <person name="Justo A."/>
            <person name="Karasinski D."/>
            <person name="Kautmanova I."/>
            <person name="Kiss B."/>
            <person name="Kocsube S."/>
            <person name="Kotiranta H."/>
            <person name="LaButti K.M."/>
            <person name="Lechner B.E."/>
            <person name="Liimatainen K."/>
            <person name="Lipzen A."/>
            <person name="Lukacs Z."/>
            <person name="Mihaltcheva S."/>
            <person name="Morgado L.N."/>
            <person name="Niskanen T."/>
            <person name="Noordeloos M.E."/>
            <person name="Ohm R.A."/>
            <person name="Ortiz-Santana B."/>
            <person name="Ovrebo C."/>
            <person name="Racz N."/>
            <person name="Riley R."/>
            <person name="Savchenko A."/>
            <person name="Shiryaev A."/>
            <person name="Soop K."/>
            <person name="Spirin V."/>
            <person name="Szebenyi C."/>
            <person name="Tomsovsky M."/>
            <person name="Tulloss R.E."/>
            <person name="Uehling J."/>
            <person name="Grigoriev I.V."/>
            <person name="Vagvolgyi C."/>
            <person name="Papp T."/>
            <person name="Martin F.M."/>
            <person name="Miettinen O."/>
            <person name="Hibbett D.S."/>
            <person name="Nagy L.G."/>
        </authorList>
    </citation>
    <scope>NUCLEOTIDE SEQUENCE [LARGE SCALE GENOMIC DNA]</scope>
    <source>
        <strain evidence="1 2">CBS 962.96</strain>
    </source>
</reference>
<sequence length="254" mass="28681">MTVPNIRYAFSLEPTRRTIFIIDGPGTPEYFRQLFVEECRRVEIMYGYGGIMTAEEQGILPSPHLYGFCVSIQDFSIDSLPEILGLRAKLGEVVGITLTVDLPLVFPLLRDAEFIWPNLQTLEIRHILPDHSMLRFQYGIKKNLIIATMTVRDGLDILLIRQSDNANLVSLQRFVKLALELQKARDSLCVDGLLKLEAKWPERNDSALLVKSSPSLEGVDPRRQAVETACLSVGIPFIWGAYEGYRAELQALCN</sequence>
<dbReference type="EMBL" id="ML179864">
    <property type="protein sequence ID" value="THU80847.1"/>
    <property type="molecule type" value="Genomic_DNA"/>
</dbReference>
<dbReference type="AlphaFoldDB" id="A0A4S8KXV0"/>
<evidence type="ECO:0000313" key="1">
    <source>
        <dbReference type="EMBL" id="THU80847.1"/>
    </source>
</evidence>
<keyword evidence="2" id="KW-1185">Reference proteome</keyword>
<accession>A0A4S8KXV0</accession>
<dbReference type="Proteomes" id="UP000297245">
    <property type="component" value="Unassembled WGS sequence"/>
</dbReference>
<proteinExistence type="predicted"/>
<evidence type="ECO:0000313" key="2">
    <source>
        <dbReference type="Proteomes" id="UP000297245"/>
    </source>
</evidence>